<comment type="caution">
    <text evidence="1">The sequence shown here is derived from an EMBL/GenBank/DDBJ whole genome shotgun (WGS) entry which is preliminary data.</text>
</comment>
<dbReference type="Proteomes" id="UP000294614">
    <property type="component" value="Unassembled WGS sequence"/>
</dbReference>
<dbReference type="EMBL" id="SMGG01000003">
    <property type="protein sequence ID" value="TCK62345.1"/>
    <property type="molecule type" value="Genomic_DNA"/>
</dbReference>
<proteinExistence type="predicted"/>
<keyword evidence="2" id="KW-1185">Reference proteome</keyword>
<accession>A0A4R1KCR6</accession>
<evidence type="ECO:0000313" key="2">
    <source>
        <dbReference type="Proteomes" id="UP000294614"/>
    </source>
</evidence>
<dbReference type="AlphaFoldDB" id="A0A4R1KCR6"/>
<organism evidence="1 2">
    <name type="scientific">Seleniivibrio woodruffii</name>
    <dbReference type="NCBI Taxonomy" id="1078050"/>
    <lineage>
        <taxon>Bacteria</taxon>
        <taxon>Pseudomonadati</taxon>
        <taxon>Deferribacterota</taxon>
        <taxon>Deferribacteres</taxon>
        <taxon>Deferribacterales</taxon>
        <taxon>Geovibrionaceae</taxon>
        <taxon>Seleniivibrio</taxon>
    </lineage>
</organism>
<gene>
    <name evidence="1" type="ORF">C8D98_0870</name>
</gene>
<name>A0A4R1KCR6_9BACT</name>
<sequence length="209" mass="23328">MKMNHTFLILTFVAIAFFGLFGIGYAQNGNSEAENNTSSAMSCDSYSGCISLGLKERGAGKESVLLYFSESVKESRYNIFDNISLRLSSNTCPPIISVYKKVNNVNYIMDVFTGNQSNGCVKYFANVTGDNRDRDSIVGQLEVTYCNDDELFESCRQGIIYSRINSFKNEKNKEQMPGTFPAQSQNLPMVNQQSDISNYNGNGQIPLQR</sequence>
<evidence type="ECO:0000313" key="1">
    <source>
        <dbReference type="EMBL" id="TCK62345.1"/>
    </source>
</evidence>
<reference evidence="1 2" key="1">
    <citation type="submission" date="2019-03" db="EMBL/GenBank/DDBJ databases">
        <title>Genomic Encyclopedia of Type Strains, Phase IV (KMG-IV): sequencing the most valuable type-strain genomes for metagenomic binning, comparative biology and taxonomic classification.</title>
        <authorList>
            <person name="Goeker M."/>
        </authorList>
    </citation>
    <scope>NUCLEOTIDE SEQUENCE [LARGE SCALE GENOMIC DNA]</scope>
    <source>
        <strain evidence="1 2">DSM 24984</strain>
    </source>
</reference>
<protein>
    <submittedName>
        <fullName evidence="1">Uncharacterized protein</fullName>
    </submittedName>
</protein>